<keyword evidence="3" id="KW-0285">Flavoprotein</keyword>
<dbReference type="GO" id="GO:0016491">
    <property type="term" value="F:oxidoreductase activity"/>
    <property type="evidence" value="ECO:0007669"/>
    <property type="project" value="UniProtKB-KW"/>
</dbReference>
<protein>
    <submittedName>
        <fullName evidence="6">Reductase</fullName>
    </submittedName>
</protein>
<dbReference type="PRINTS" id="PR00368">
    <property type="entry name" value="FADPNR"/>
</dbReference>
<evidence type="ECO:0000256" key="2">
    <source>
        <dbReference type="ARBA" id="ARBA00011738"/>
    </source>
</evidence>
<accession>A0A8D3WZ41</accession>
<dbReference type="InterPro" id="IPR036188">
    <property type="entry name" value="FAD/NAD-bd_sf"/>
</dbReference>
<proteinExistence type="predicted"/>
<feature type="domain" description="FAD/NAD(P)-binding" evidence="5">
    <location>
        <begin position="5"/>
        <end position="286"/>
    </location>
</feature>
<name>A0A8D3WZ41_PRIMW</name>
<organism evidence="6 7">
    <name type="scientific">Priestia megaterium (strain WSH-002)</name>
    <name type="common">Bacillus megaterium</name>
    <dbReference type="NCBI Taxonomy" id="1006007"/>
    <lineage>
        <taxon>Bacteria</taxon>
        <taxon>Bacillati</taxon>
        <taxon>Bacillota</taxon>
        <taxon>Bacilli</taxon>
        <taxon>Bacillales</taxon>
        <taxon>Bacillaceae</taxon>
        <taxon>Priestia</taxon>
    </lineage>
</organism>
<dbReference type="Gene3D" id="3.50.50.60">
    <property type="entry name" value="FAD/NAD(P)-binding domain"/>
    <property type="match status" value="2"/>
</dbReference>
<evidence type="ECO:0000313" key="7">
    <source>
        <dbReference type="Proteomes" id="UP000001283"/>
    </source>
</evidence>
<dbReference type="KEGG" id="bmh:BMWSH_2426"/>
<dbReference type="Pfam" id="PF07992">
    <property type="entry name" value="Pyr_redox_2"/>
    <property type="match status" value="1"/>
</dbReference>
<dbReference type="AlphaFoldDB" id="A0A8D3WZ41"/>
<dbReference type="Proteomes" id="UP000001283">
    <property type="component" value="Chromosome"/>
</dbReference>
<gene>
    <name evidence="6" type="ORF">BMWSH_2426</name>
</gene>
<evidence type="ECO:0000256" key="1">
    <source>
        <dbReference type="ARBA" id="ARBA00001974"/>
    </source>
</evidence>
<keyword evidence="4" id="KW-0560">Oxidoreductase</keyword>
<comment type="cofactor">
    <cofactor evidence="1">
        <name>FAD</name>
        <dbReference type="ChEBI" id="CHEBI:57692"/>
    </cofactor>
</comment>
<dbReference type="SUPFAM" id="SSF51905">
    <property type="entry name" value="FAD/NAD(P)-binding domain"/>
    <property type="match status" value="1"/>
</dbReference>
<sequence length="306" mass="33824">MADKYDCVIVGGGIAGLQAAIQLGRYKRNVLVIDSNDGRSNLCKNYQNILAWPEGISGQTLREMGRKQAKSYGIQFAEERVLQCEKEIEGFNVITNSANYEAATLLFATGVVDRIPPELQQELYPCMGKTVYVCPDCDGYEVNNRRVLVLGSGKAGASLSLTLTYWTNDITYINHDKKEIGPLADTLMQKGITYKEAAIKKIIAEAEMLKGVILENNEIVYGERGFLAFGGNKVRTELAHELGAELLENQHIIVNPRTKETNVSNVWAAGDIVAHSEQAAVAMGEGLQAAIWIHKRLLEQEEKNNF</sequence>
<dbReference type="PRINTS" id="PR00469">
    <property type="entry name" value="PNDRDTASEII"/>
</dbReference>
<dbReference type="EMBL" id="CP003017">
    <property type="protein sequence ID" value="AEN89308.1"/>
    <property type="molecule type" value="Genomic_DNA"/>
</dbReference>
<dbReference type="RefSeq" id="WP_014459673.1">
    <property type="nucleotide sequence ID" value="NC_017138.1"/>
</dbReference>
<dbReference type="PANTHER" id="PTHR48105">
    <property type="entry name" value="THIOREDOXIN REDUCTASE 1-RELATED-RELATED"/>
    <property type="match status" value="1"/>
</dbReference>
<evidence type="ECO:0000313" key="6">
    <source>
        <dbReference type="EMBL" id="AEN89308.1"/>
    </source>
</evidence>
<evidence type="ECO:0000256" key="4">
    <source>
        <dbReference type="ARBA" id="ARBA00023002"/>
    </source>
</evidence>
<reference evidence="6 7" key="1">
    <citation type="journal article" date="2011" name="J. Bacteriol.">
        <title>Complete genome sequence of the industrial strain Bacillus megaterium WSH-002.</title>
        <authorList>
            <person name="Liu L."/>
            <person name="Li Y."/>
            <person name="Zhang J."/>
            <person name="Zou W."/>
            <person name="Zhou Z."/>
            <person name="Liu J."/>
            <person name="Li X."/>
            <person name="Wang L."/>
            <person name="Chen J."/>
        </authorList>
    </citation>
    <scope>NUCLEOTIDE SEQUENCE [LARGE SCALE GENOMIC DNA]</scope>
    <source>
        <strain evidence="6 7">WSH-002</strain>
    </source>
</reference>
<dbReference type="InterPro" id="IPR050097">
    <property type="entry name" value="Ferredoxin-NADP_redctase_2"/>
</dbReference>
<dbReference type="InterPro" id="IPR023753">
    <property type="entry name" value="FAD/NAD-binding_dom"/>
</dbReference>
<evidence type="ECO:0000259" key="5">
    <source>
        <dbReference type="Pfam" id="PF07992"/>
    </source>
</evidence>
<evidence type="ECO:0000256" key="3">
    <source>
        <dbReference type="ARBA" id="ARBA00022630"/>
    </source>
</evidence>
<comment type="subunit">
    <text evidence="2">Homodimer.</text>
</comment>